<feature type="compositionally biased region" description="Low complexity" evidence="1">
    <location>
        <begin position="258"/>
        <end position="270"/>
    </location>
</feature>
<feature type="compositionally biased region" description="Basic residues" evidence="1">
    <location>
        <begin position="331"/>
        <end position="350"/>
    </location>
</feature>
<sequence>AFISAEDDLNEVFKNDAGRTAVFVVKAAFYLLAMKAAEEAALDDNGPEITVRGNASYLSVDMLQWSLSDVASLLSSFFNWVAYSFHCEVVEVDVEEHKMVSRAPSTYCPMFIKFKINNSLSLFAPKKHAPVGLEEPLVELASFTSTHRYCPPNPSKLLSMQVPRDSFANAARCLSNSQWRNRVLPAFRAAAASCRSARWTELFGDRQTRLLPYVADEDVVESSGLSSCISDVESLEEIEVVSEKRKKMARWRQDYTTLSLSSDDSSSSSSRSREEILLSDDGDDEVVEVEEAPAPSRRGRKRAAGEVFEGGQTSRNRKKFKNAEFSGGRMSGKKRARQNQRQKRQNQRSY</sequence>
<evidence type="ECO:0000256" key="1">
    <source>
        <dbReference type="SAM" id="MobiDB-lite"/>
    </source>
</evidence>
<feature type="non-terminal residue" evidence="2">
    <location>
        <position position="350"/>
    </location>
</feature>
<accession>A0A7J6M0C0</accession>
<evidence type="ECO:0000313" key="2">
    <source>
        <dbReference type="EMBL" id="KAF4664934.1"/>
    </source>
</evidence>
<dbReference type="EMBL" id="JAAPAO010000276">
    <property type="protein sequence ID" value="KAF4664934.1"/>
    <property type="molecule type" value="Genomic_DNA"/>
</dbReference>
<dbReference type="Proteomes" id="UP000591131">
    <property type="component" value="Unassembled WGS sequence"/>
</dbReference>
<organism evidence="2 3">
    <name type="scientific">Perkinsus chesapeaki</name>
    <name type="common">Clam parasite</name>
    <name type="synonym">Perkinsus andrewsi</name>
    <dbReference type="NCBI Taxonomy" id="330153"/>
    <lineage>
        <taxon>Eukaryota</taxon>
        <taxon>Sar</taxon>
        <taxon>Alveolata</taxon>
        <taxon>Perkinsozoa</taxon>
        <taxon>Perkinsea</taxon>
        <taxon>Perkinsida</taxon>
        <taxon>Perkinsidae</taxon>
        <taxon>Perkinsus</taxon>
    </lineage>
</organism>
<comment type="caution">
    <text evidence="2">The sequence shown here is derived from an EMBL/GenBank/DDBJ whole genome shotgun (WGS) entry which is preliminary data.</text>
</comment>
<feature type="compositionally biased region" description="Acidic residues" evidence="1">
    <location>
        <begin position="277"/>
        <end position="291"/>
    </location>
</feature>
<protein>
    <submittedName>
        <fullName evidence="2">Uncharacterized protein</fullName>
    </submittedName>
</protein>
<dbReference type="AlphaFoldDB" id="A0A7J6M0C0"/>
<evidence type="ECO:0000313" key="3">
    <source>
        <dbReference type="Proteomes" id="UP000591131"/>
    </source>
</evidence>
<gene>
    <name evidence="2" type="ORF">FOL47_004887</name>
</gene>
<name>A0A7J6M0C0_PERCH</name>
<feature type="region of interest" description="Disordered" evidence="1">
    <location>
        <begin position="258"/>
        <end position="350"/>
    </location>
</feature>
<keyword evidence="3" id="KW-1185">Reference proteome</keyword>
<proteinExistence type="predicted"/>
<reference evidence="2 3" key="1">
    <citation type="submission" date="2020-04" db="EMBL/GenBank/DDBJ databases">
        <title>Perkinsus chesapeaki whole genome sequence.</title>
        <authorList>
            <person name="Bogema D.R."/>
        </authorList>
    </citation>
    <scope>NUCLEOTIDE SEQUENCE [LARGE SCALE GENOMIC DNA]</scope>
    <source>
        <strain evidence="2">ATCC PRA-425</strain>
    </source>
</reference>